<organism evidence="3 4">
    <name type="scientific">[Myrmecia] bisecta</name>
    <dbReference type="NCBI Taxonomy" id="41462"/>
    <lineage>
        <taxon>Eukaryota</taxon>
        <taxon>Viridiplantae</taxon>
        <taxon>Chlorophyta</taxon>
        <taxon>core chlorophytes</taxon>
        <taxon>Trebouxiophyceae</taxon>
        <taxon>Trebouxiales</taxon>
        <taxon>Trebouxiaceae</taxon>
        <taxon>Myrmecia</taxon>
    </lineage>
</organism>
<dbReference type="InterPro" id="IPR052085">
    <property type="entry name" value="WD-SAM-U-box"/>
</dbReference>
<dbReference type="GO" id="GO:0016567">
    <property type="term" value="P:protein ubiquitination"/>
    <property type="evidence" value="ECO:0007669"/>
    <property type="project" value="InterPro"/>
</dbReference>
<evidence type="ECO:0000313" key="3">
    <source>
        <dbReference type="EMBL" id="KAK9808844.1"/>
    </source>
</evidence>
<reference evidence="3 4" key="1">
    <citation type="journal article" date="2024" name="Nat. Commun.">
        <title>Phylogenomics reveals the evolutionary origins of lichenization in chlorophyte algae.</title>
        <authorList>
            <person name="Puginier C."/>
            <person name="Libourel C."/>
            <person name="Otte J."/>
            <person name="Skaloud P."/>
            <person name="Haon M."/>
            <person name="Grisel S."/>
            <person name="Petersen M."/>
            <person name="Berrin J.G."/>
            <person name="Delaux P.M."/>
            <person name="Dal Grande F."/>
            <person name="Keller J."/>
        </authorList>
    </citation>
    <scope>NUCLEOTIDE SEQUENCE [LARGE SCALE GENOMIC DNA]</scope>
    <source>
        <strain evidence="3 4">SAG 2043</strain>
    </source>
</reference>
<dbReference type="AlphaFoldDB" id="A0AAW1PLM5"/>
<feature type="domain" description="U-box" evidence="2">
    <location>
        <begin position="447"/>
        <end position="520"/>
    </location>
</feature>
<gene>
    <name evidence="3" type="ORF">WJX72_004792</name>
</gene>
<feature type="compositionally biased region" description="Basic residues" evidence="1">
    <location>
        <begin position="385"/>
        <end position="399"/>
    </location>
</feature>
<dbReference type="InterPro" id="IPR003613">
    <property type="entry name" value="Ubox_domain"/>
</dbReference>
<dbReference type="SMART" id="SM00504">
    <property type="entry name" value="Ubox"/>
    <property type="match status" value="1"/>
</dbReference>
<feature type="region of interest" description="Disordered" evidence="1">
    <location>
        <begin position="151"/>
        <end position="208"/>
    </location>
</feature>
<dbReference type="Proteomes" id="UP001489004">
    <property type="component" value="Unassembled WGS sequence"/>
</dbReference>
<evidence type="ECO:0000256" key="1">
    <source>
        <dbReference type="SAM" id="MobiDB-lite"/>
    </source>
</evidence>
<dbReference type="PANTHER" id="PTHR46573:SF1">
    <property type="entry name" value="WD REPEAT, SAM AND U-BOX DOMAIN-CONTAINING PROTEIN 1"/>
    <property type="match status" value="1"/>
</dbReference>
<sequence length="521" mass="57542">MRTGQYEEPRVVFYESEMEENLCCPITQDLFVDPVMAGDCNTYNEYKEKGWQYWSGPTLQVLEAEADVGDFERIQGNSRKERILPKCIQVLKMLRDMEKGPEPTRTAGAHAFLDAFKDSPLLGESRRKRIKAHLTEMAPMREKLLREEAMMAEAPDEPEEAGTKASAEDRERRSNKAKEAKSKKEAEQAEEAREREAERLRAEEADAKQHEYDALLVKRAEAAHSHARAVQDEAWKQNLWPESNGVHLEDVGKEEECETQRARRAHSKQAGSPSRRPQPAGRAGNVPAYMHPGSAQQGQAYRPGPACYQPLGAPATPTDEEFDKLMSILSSESAASNPAVVGAQEGPGALLQAEVALLQAELEAEASAAALLREEEEKEAGHKAAQSKKKAKRKHKKGKQPAESADAAPSRNDQQPAPSGRATATAATDSHFGSGSTESMEAWHARLYVSEMECPITQVIMTDPVIAADGHTYERAAVEAWFSRHDTGPMTNEVVAHKLLTPNIAMRRLIATYRAQQGAGQ</sequence>
<evidence type="ECO:0000313" key="4">
    <source>
        <dbReference type="Proteomes" id="UP001489004"/>
    </source>
</evidence>
<dbReference type="SUPFAM" id="SSF57850">
    <property type="entry name" value="RING/U-box"/>
    <property type="match status" value="2"/>
</dbReference>
<name>A0AAW1PLM5_9CHLO</name>
<dbReference type="Gene3D" id="3.30.40.10">
    <property type="entry name" value="Zinc/RING finger domain, C3HC4 (zinc finger)"/>
    <property type="match status" value="2"/>
</dbReference>
<evidence type="ECO:0000259" key="2">
    <source>
        <dbReference type="PROSITE" id="PS51698"/>
    </source>
</evidence>
<comment type="caution">
    <text evidence="3">The sequence shown here is derived from an EMBL/GenBank/DDBJ whole genome shotgun (WGS) entry which is preliminary data.</text>
</comment>
<dbReference type="CDD" id="cd16655">
    <property type="entry name" value="RING-Ubox_WDSUB1-like"/>
    <property type="match status" value="1"/>
</dbReference>
<protein>
    <recommendedName>
        <fullName evidence="2">U-box domain-containing protein</fullName>
    </recommendedName>
</protein>
<feature type="compositionally biased region" description="Polar residues" evidence="1">
    <location>
        <begin position="425"/>
        <end position="437"/>
    </location>
</feature>
<proteinExistence type="predicted"/>
<dbReference type="EMBL" id="JALJOR010000011">
    <property type="protein sequence ID" value="KAK9808844.1"/>
    <property type="molecule type" value="Genomic_DNA"/>
</dbReference>
<dbReference type="PANTHER" id="PTHR46573">
    <property type="entry name" value="WD REPEAT, SAM AND U-BOX DOMAIN-CONTAINING PROTEIN 1"/>
    <property type="match status" value="1"/>
</dbReference>
<feature type="region of interest" description="Disordered" evidence="1">
    <location>
        <begin position="236"/>
        <end position="329"/>
    </location>
</feature>
<dbReference type="GO" id="GO:0004842">
    <property type="term" value="F:ubiquitin-protein transferase activity"/>
    <property type="evidence" value="ECO:0007669"/>
    <property type="project" value="InterPro"/>
</dbReference>
<dbReference type="InterPro" id="IPR013083">
    <property type="entry name" value="Znf_RING/FYVE/PHD"/>
</dbReference>
<dbReference type="Pfam" id="PF04564">
    <property type="entry name" value="U-box"/>
    <property type="match status" value="1"/>
</dbReference>
<feature type="region of interest" description="Disordered" evidence="1">
    <location>
        <begin position="374"/>
        <end position="437"/>
    </location>
</feature>
<dbReference type="PROSITE" id="PS51698">
    <property type="entry name" value="U_BOX"/>
    <property type="match status" value="1"/>
</dbReference>
<keyword evidence="4" id="KW-1185">Reference proteome</keyword>
<accession>A0AAW1PLM5</accession>
<feature type="compositionally biased region" description="Basic and acidic residues" evidence="1">
    <location>
        <begin position="166"/>
        <end position="208"/>
    </location>
</feature>